<organism evidence="2 3">
    <name type="scientific">Massilia mucilaginosa</name>
    <dbReference type="NCBI Taxonomy" id="2609282"/>
    <lineage>
        <taxon>Bacteria</taxon>
        <taxon>Pseudomonadati</taxon>
        <taxon>Pseudomonadota</taxon>
        <taxon>Betaproteobacteria</taxon>
        <taxon>Burkholderiales</taxon>
        <taxon>Oxalobacteraceae</taxon>
        <taxon>Telluria group</taxon>
        <taxon>Massilia</taxon>
    </lineage>
</organism>
<dbReference type="RefSeq" id="WP_166881603.1">
    <property type="nucleotide sequence ID" value="NZ_WHJH01000056.1"/>
</dbReference>
<sequence length="62" mass="6773">MSDLYWNEDIMAQASVHRSVQTAVPGAVTDPGLPVSRSQQKQRAGGQQLPLVKSLFYNVSTL</sequence>
<evidence type="ECO:0000313" key="3">
    <source>
        <dbReference type="Proteomes" id="UP000609726"/>
    </source>
</evidence>
<dbReference type="EMBL" id="WHJH01000056">
    <property type="protein sequence ID" value="NHZ92910.1"/>
    <property type="molecule type" value="Genomic_DNA"/>
</dbReference>
<evidence type="ECO:0000313" key="2">
    <source>
        <dbReference type="EMBL" id="NHZ92910.1"/>
    </source>
</evidence>
<name>A0ABX0P287_9BURK</name>
<accession>A0ABX0P287</accession>
<comment type="caution">
    <text evidence="2">The sequence shown here is derived from an EMBL/GenBank/DDBJ whole genome shotgun (WGS) entry which is preliminary data.</text>
</comment>
<keyword evidence="3" id="KW-1185">Reference proteome</keyword>
<dbReference type="Proteomes" id="UP000609726">
    <property type="component" value="Unassembled WGS sequence"/>
</dbReference>
<evidence type="ECO:0000256" key="1">
    <source>
        <dbReference type="SAM" id="MobiDB-lite"/>
    </source>
</evidence>
<feature type="region of interest" description="Disordered" evidence="1">
    <location>
        <begin position="25"/>
        <end position="46"/>
    </location>
</feature>
<proteinExistence type="predicted"/>
<protein>
    <submittedName>
        <fullName evidence="2">Uncharacterized protein</fullName>
    </submittedName>
</protein>
<gene>
    <name evidence="2" type="ORF">F2P45_28455</name>
</gene>
<reference evidence="2 3" key="1">
    <citation type="submission" date="2019-10" db="EMBL/GenBank/DDBJ databases">
        <title>Taxonomy of Antarctic Massilia spp.: description of Massilia rubra sp. nov., Massilia aquatica sp. nov., Massilia mucilaginosa sp. nov., Massilia frigida sp. nov. isolated from streams, lakes and regoliths.</title>
        <authorList>
            <person name="Holochova P."/>
            <person name="Sedlacek I."/>
            <person name="Kralova S."/>
            <person name="Maslanova I."/>
            <person name="Busse H.-J."/>
            <person name="Stankova E."/>
            <person name="Vrbovska V."/>
            <person name="Kovarovic V."/>
            <person name="Bartak M."/>
            <person name="Svec P."/>
            <person name="Pantucek R."/>
        </authorList>
    </citation>
    <scope>NUCLEOTIDE SEQUENCE [LARGE SCALE GENOMIC DNA]</scope>
    <source>
        <strain evidence="2 3">CCM 8733</strain>
    </source>
</reference>